<dbReference type="EMBL" id="BKCJ011424522">
    <property type="protein sequence ID" value="GFD32461.1"/>
    <property type="molecule type" value="Genomic_DNA"/>
</dbReference>
<reference evidence="2" key="1">
    <citation type="journal article" date="2019" name="Sci. Rep.">
        <title>Draft genome of Tanacetum cinerariifolium, the natural source of mosquito coil.</title>
        <authorList>
            <person name="Yamashiro T."/>
            <person name="Shiraishi A."/>
            <person name="Satake H."/>
            <person name="Nakayama K."/>
        </authorList>
    </citation>
    <scope>NUCLEOTIDE SEQUENCE</scope>
</reference>
<name>A0A699VGI5_TANCI</name>
<accession>A0A699VGI5</accession>
<sequence>MLDEAIERGDVNLDKVLRKRDHGDDEDKDPSAGPNQEKKIKRRRTKESESSKKESVPNSSKEVIIGAEDNTVNDDVVIDADQPQDDSVPNIDTAPKNNWFKQTPRPPTPDPE</sequence>
<proteinExistence type="predicted"/>
<feature type="compositionally biased region" description="Basic and acidic residues" evidence="1">
    <location>
        <begin position="46"/>
        <end position="55"/>
    </location>
</feature>
<feature type="compositionally biased region" description="Basic and acidic residues" evidence="1">
    <location>
        <begin position="1"/>
        <end position="25"/>
    </location>
</feature>
<protein>
    <submittedName>
        <fullName evidence="2">Uncharacterized protein</fullName>
    </submittedName>
</protein>
<comment type="caution">
    <text evidence="2">The sequence shown here is derived from an EMBL/GenBank/DDBJ whole genome shotgun (WGS) entry which is preliminary data.</text>
</comment>
<feature type="region of interest" description="Disordered" evidence="1">
    <location>
        <begin position="1"/>
        <end position="112"/>
    </location>
</feature>
<dbReference type="AlphaFoldDB" id="A0A699VGI5"/>
<gene>
    <name evidence="2" type="ORF">Tci_904430</name>
</gene>
<evidence type="ECO:0000313" key="2">
    <source>
        <dbReference type="EMBL" id="GFD32461.1"/>
    </source>
</evidence>
<organism evidence="2">
    <name type="scientific">Tanacetum cinerariifolium</name>
    <name type="common">Dalmatian daisy</name>
    <name type="synonym">Chrysanthemum cinerariifolium</name>
    <dbReference type="NCBI Taxonomy" id="118510"/>
    <lineage>
        <taxon>Eukaryota</taxon>
        <taxon>Viridiplantae</taxon>
        <taxon>Streptophyta</taxon>
        <taxon>Embryophyta</taxon>
        <taxon>Tracheophyta</taxon>
        <taxon>Spermatophyta</taxon>
        <taxon>Magnoliopsida</taxon>
        <taxon>eudicotyledons</taxon>
        <taxon>Gunneridae</taxon>
        <taxon>Pentapetalae</taxon>
        <taxon>asterids</taxon>
        <taxon>campanulids</taxon>
        <taxon>Asterales</taxon>
        <taxon>Asteraceae</taxon>
        <taxon>Asteroideae</taxon>
        <taxon>Anthemideae</taxon>
        <taxon>Anthemidinae</taxon>
        <taxon>Tanacetum</taxon>
    </lineage>
</organism>
<evidence type="ECO:0000256" key="1">
    <source>
        <dbReference type="SAM" id="MobiDB-lite"/>
    </source>
</evidence>